<name>A0A1B9QYX4_9VIBR</name>
<feature type="transmembrane region" description="Helical" evidence="2">
    <location>
        <begin position="220"/>
        <end position="241"/>
    </location>
</feature>
<evidence type="ECO:0000256" key="1">
    <source>
        <dbReference type="SAM" id="MobiDB-lite"/>
    </source>
</evidence>
<dbReference type="Pfam" id="PF03929">
    <property type="entry name" value="PepSY_TM"/>
    <property type="match status" value="1"/>
</dbReference>
<dbReference type="PANTHER" id="PTHR34219">
    <property type="entry name" value="IRON-REGULATED INNER MEMBRANE PROTEIN-RELATED"/>
    <property type="match status" value="1"/>
</dbReference>
<feature type="transmembrane region" description="Helical" evidence="2">
    <location>
        <begin position="25"/>
        <end position="49"/>
    </location>
</feature>
<comment type="caution">
    <text evidence="3">The sequence shown here is derived from an EMBL/GenBank/DDBJ whole genome shotgun (WGS) entry which is preliminary data.</text>
</comment>
<dbReference type="Proteomes" id="UP000093173">
    <property type="component" value="Unassembled WGS sequence"/>
</dbReference>
<dbReference type="EMBL" id="MAJZ01000481">
    <property type="protein sequence ID" value="OCH76058.1"/>
    <property type="molecule type" value="Genomic_DNA"/>
</dbReference>
<keyword evidence="4" id="KW-1185">Reference proteome</keyword>
<evidence type="ECO:0000313" key="3">
    <source>
        <dbReference type="EMBL" id="OCH76058.1"/>
    </source>
</evidence>
<evidence type="ECO:0000313" key="4">
    <source>
        <dbReference type="Proteomes" id="UP000093173"/>
    </source>
</evidence>
<proteinExistence type="predicted"/>
<feature type="transmembrane region" description="Helical" evidence="2">
    <location>
        <begin position="401"/>
        <end position="423"/>
    </location>
</feature>
<protein>
    <recommendedName>
        <fullName evidence="5">PepSY domain-containing protein</fullName>
    </recommendedName>
</protein>
<dbReference type="PANTHER" id="PTHR34219:SF1">
    <property type="entry name" value="PEPSY DOMAIN-CONTAINING PROTEIN"/>
    <property type="match status" value="1"/>
</dbReference>
<organism evidence="3 4">
    <name type="scientific">Vibrio genomosp. F10</name>
    <dbReference type="NCBI Taxonomy" id="723171"/>
    <lineage>
        <taxon>Bacteria</taxon>
        <taxon>Pseudomonadati</taxon>
        <taxon>Pseudomonadota</taxon>
        <taxon>Gammaproteobacteria</taxon>
        <taxon>Vibrionales</taxon>
        <taxon>Vibrionaceae</taxon>
        <taxon>Vibrio</taxon>
    </lineage>
</organism>
<keyword evidence="2" id="KW-1133">Transmembrane helix</keyword>
<dbReference type="AlphaFoldDB" id="A0A1B9QYX4"/>
<evidence type="ECO:0000256" key="2">
    <source>
        <dbReference type="SAM" id="Phobius"/>
    </source>
</evidence>
<accession>A0A1B9QYX4</accession>
<sequence length="487" mass="54509">MSVHSENKNMEAQQLKSRYFLTWRWHFYAGLFVVPFLLMLSLTGLVMLFDQEIETARYGDIIKLSPKTIPHETSTNTFSTAPLAKLSISEQLNIIQQAFPTHSVTQFIPAKTADVANRFSIKDTDGKVLFATINPYNGEVLGTIDRSDSWYQLANDIHGTLLIGDWGDHLIEVAASLCILLLVSGIYLWLPFDNASKAGFLKIRTSHGLRIFMRDLHANLGGTLSFVFLFFILSGLAWAGVWGGKMVQAWSTFPAQKWDDVPLSTQTHQSLNHLAEEELPWNLEQTPLPASNHDHSKMGTDDASSTTGLQNIDRLEATILQLGYTHYKLHFPRGEQGVFTVSANTMSGDIIDPTQDRTTHIDQYSGEILADVSWDDYGVMAKMMAAGIALHQGDISIINKVFNVLFCVMFIVISVTGAVMWWIRRPKNRAHLGVPPRFTHPGTWKTAVVTLSLICLAFPLAGMTIVLTLLLDWFLFSRFKSFAALKN</sequence>
<feature type="transmembrane region" description="Helical" evidence="2">
    <location>
        <begin position="170"/>
        <end position="190"/>
    </location>
</feature>
<gene>
    <name evidence="3" type="ORF">A6E14_09940</name>
</gene>
<dbReference type="InterPro" id="IPR005625">
    <property type="entry name" value="PepSY-ass_TM"/>
</dbReference>
<feature type="region of interest" description="Disordered" evidence="1">
    <location>
        <begin position="285"/>
        <end position="305"/>
    </location>
</feature>
<reference evidence="4" key="1">
    <citation type="submission" date="2016-06" db="EMBL/GenBank/DDBJ databases">
        <authorList>
            <person name="Hehemann J.-H."/>
            <person name="Arevalo P."/>
            <person name="Datta M.S."/>
            <person name="Polz M.F."/>
        </authorList>
    </citation>
    <scope>NUCLEOTIDE SEQUENCE [LARGE SCALE GENOMIC DNA]</scope>
    <source>
        <strain evidence="4">9CSC122</strain>
    </source>
</reference>
<evidence type="ECO:0008006" key="5">
    <source>
        <dbReference type="Google" id="ProtNLM"/>
    </source>
</evidence>
<dbReference type="RefSeq" id="WP_065576788.1">
    <property type="nucleotide sequence ID" value="NZ_JBNGCH010000481.1"/>
</dbReference>
<feature type="transmembrane region" description="Helical" evidence="2">
    <location>
        <begin position="443"/>
        <end position="476"/>
    </location>
</feature>
<keyword evidence="2" id="KW-0472">Membrane</keyword>
<keyword evidence="2" id="KW-0812">Transmembrane</keyword>